<feature type="repeat" description="ANK" evidence="3">
    <location>
        <begin position="269"/>
        <end position="291"/>
    </location>
</feature>
<dbReference type="Pfam" id="PF00023">
    <property type="entry name" value="Ank"/>
    <property type="match status" value="1"/>
</dbReference>
<feature type="repeat" description="ANK" evidence="3">
    <location>
        <begin position="82"/>
        <end position="114"/>
    </location>
</feature>
<sequence length="309" mass="33262">MLTELYSGSIHIRTKDGSTLAHIASLSGHPETVLTLLKRGVYLHMPNKTGALALHAAARTGHSSVVKALLMKGSKVDAKTRSNYTALHLAIEYAKSSVVEVLLGAGASVHTKGGKNLETPLHIAARIPNGERCAELLLKCGAAVNARMENGESPLHVAARLGSMKMVQILLKDGADPVATSAAAETPFHVAVRACHFEIAKHLLEFVTRKWDRYDAVNLVNSANSEGETALHFVTEISPDVMHDEAEDVKLLHYVLEYNADPGAQTKLTLETPLHYAARAGNDQVLSALLNSISTTAVQHVINRQSRVK</sequence>
<dbReference type="SMART" id="SM00248">
    <property type="entry name" value="ANK"/>
    <property type="match status" value="8"/>
</dbReference>
<dbReference type="SUPFAM" id="SSF48403">
    <property type="entry name" value="Ankyrin repeat"/>
    <property type="match status" value="2"/>
</dbReference>
<evidence type="ECO:0000313" key="4">
    <source>
        <dbReference type="EMBL" id="GAU98769.1"/>
    </source>
</evidence>
<dbReference type="Proteomes" id="UP000186922">
    <property type="component" value="Unassembled WGS sequence"/>
</dbReference>
<reference evidence="4 5" key="1">
    <citation type="journal article" date="2016" name="Nat. Commun.">
        <title>Extremotolerant tardigrade genome and improved radiotolerance of human cultured cells by tardigrade-unique protein.</title>
        <authorList>
            <person name="Hashimoto T."/>
            <person name="Horikawa D.D."/>
            <person name="Saito Y."/>
            <person name="Kuwahara H."/>
            <person name="Kozuka-Hata H."/>
            <person name="Shin-I T."/>
            <person name="Minakuchi Y."/>
            <person name="Ohishi K."/>
            <person name="Motoyama A."/>
            <person name="Aizu T."/>
            <person name="Enomoto A."/>
            <person name="Kondo K."/>
            <person name="Tanaka S."/>
            <person name="Hara Y."/>
            <person name="Koshikawa S."/>
            <person name="Sagara H."/>
            <person name="Miura T."/>
            <person name="Yokobori S."/>
            <person name="Miyagawa K."/>
            <person name="Suzuki Y."/>
            <person name="Kubo T."/>
            <person name="Oyama M."/>
            <person name="Kohara Y."/>
            <person name="Fujiyama A."/>
            <person name="Arakawa K."/>
            <person name="Katayama T."/>
            <person name="Toyoda A."/>
            <person name="Kunieda T."/>
        </authorList>
    </citation>
    <scope>NUCLEOTIDE SEQUENCE [LARGE SCALE GENOMIC DNA]</scope>
    <source>
        <strain evidence="4 5">YOKOZUNA-1</strain>
    </source>
</reference>
<evidence type="ECO:0000256" key="3">
    <source>
        <dbReference type="PROSITE-ProRule" id="PRU00023"/>
    </source>
</evidence>
<comment type="caution">
    <text evidence="4">The sequence shown here is derived from an EMBL/GenBank/DDBJ whole genome shotgun (WGS) entry which is preliminary data.</text>
</comment>
<dbReference type="PANTHER" id="PTHR24126">
    <property type="entry name" value="ANKYRIN REPEAT, PH AND SEC7 DOMAIN CONTAINING PROTEIN SECG-RELATED"/>
    <property type="match status" value="1"/>
</dbReference>
<name>A0A1D1VAV6_RAMVA</name>
<evidence type="ECO:0000256" key="1">
    <source>
        <dbReference type="ARBA" id="ARBA00022737"/>
    </source>
</evidence>
<dbReference type="AlphaFoldDB" id="A0A1D1VAV6"/>
<dbReference type="OrthoDB" id="20872at2759"/>
<dbReference type="Pfam" id="PF12796">
    <property type="entry name" value="Ank_2"/>
    <property type="match status" value="2"/>
</dbReference>
<dbReference type="PRINTS" id="PR01415">
    <property type="entry name" value="ANKYRIN"/>
</dbReference>
<feature type="repeat" description="ANK" evidence="3">
    <location>
        <begin position="16"/>
        <end position="48"/>
    </location>
</feature>
<accession>A0A1D1VAV6</accession>
<proteinExistence type="predicted"/>
<keyword evidence="5" id="KW-1185">Reference proteome</keyword>
<dbReference type="PROSITE" id="PS50297">
    <property type="entry name" value="ANK_REP_REGION"/>
    <property type="match status" value="5"/>
</dbReference>
<dbReference type="PROSITE" id="PS50088">
    <property type="entry name" value="ANK_REPEAT"/>
    <property type="match status" value="6"/>
</dbReference>
<keyword evidence="2 3" id="KW-0040">ANK repeat</keyword>
<feature type="repeat" description="ANK" evidence="3">
    <location>
        <begin position="116"/>
        <end position="149"/>
    </location>
</feature>
<feature type="repeat" description="ANK" evidence="3">
    <location>
        <begin position="150"/>
        <end position="182"/>
    </location>
</feature>
<dbReference type="InterPro" id="IPR036770">
    <property type="entry name" value="Ankyrin_rpt-contain_sf"/>
</dbReference>
<gene>
    <name evidence="4" type="primary">RvY_09871</name>
    <name evidence="4" type="synonym">RvY_09871.2</name>
    <name evidence="4" type="ORF">RvY_09871-2</name>
</gene>
<dbReference type="EMBL" id="BDGG01000005">
    <property type="protein sequence ID" value="GAU98769.1"/>
    <property type="molecule type" value="Genomic_DNA"/>
</dbReference>
<evidence type="ECO:0000256" key="2">
    <source>
        <dbReference type="ARBA" id="ARBA00023043"/>
    </source>
</evidence>
<dbReference type="STRING" id="947166.A0A1D1VAV6"/>
<organism evidence="4 5">
    <name type="scientific">Ramazzottius varieornatus</name>
    <name type="common">Water bear</name>
    <name type="synonym">Tardigrade</name>
    <dbReference type="NCBI Taxonomy" id="947166"/>
    <lineage>
        <taxon>Eukaryota</taxon>
        <taxon>Metazoa</taxon>
        <taxon>Ecdysozoa</taxon>
        <taxon>Tardigrada</taxon>
        <taxon>Eutardigrada</taxon>
        <taxon>Parachela</taxon>
        <taxon>Hypsibioidea</taxon>
        <taxon>Ramazzottiidae</taxon>
        <taxon>Ramazzottius</taxon>
    </lineage>
</organism>
<feature type="repeat" description="ANK" evidence="3">
    <location>
        <begin position="49"/>
        <end position="81"/>
    </location>
</feature>
<dbReference type="Gene3D" id="1.25.40.20">
    <property type="entry name" value="Ankyrin repeat-containing domain"/>
    <property type="match status" value="4"/>
</dbReference>
<dbReference type="PANTHER" id="PTHR24126:SF14">
    <property type="entry name" value="ANK_REP_REGION DOMAIN-CONTAINING PROTEIN"/>
    <property type="match status" value="1"/>
</dbReference>
<keyword evidence="1" id="KW-0677">Repeat</keyword>
<evidence type="ECO:0000313" key="5">
    <source>
        <dbReference type="Proteomes" id="UP000186922"/>
    </source>
</evidence>
<protein>
    <submittedName>
        <fullName evidence="4">Uncharacterized protein</fullName>
    </submittedName>
</protein>
<dbReference type="InterPro" id="IPR002110">
    <property type="entry name" value="Ankyrin_rpt"/>
</dbReference>